<dbReference type="Gene3D" id="3.40.50.300">
    <property type="entry name" value="P-loop containing nucleotide triphosphate hydrolases"/>
    <property type="match status" value="1"/>
</dbReference>
<dbReference type="NCBIfam" id="NF038214">
    <property type="entry name" value="IS21_help_AAA"/>
    <property type="match status" value="1"/>
</dbReference>
<evidence type="ECO:0000256" key="2">
    <source>
        <dbReference type="ARBA" id="ARBA00022840"/>
    </source>
</evidence>
<protein>
    <submittedName>
        <fullName evidence="4">AAA family ATPase</fullName>
    </submittedName>
</protein>
<evidence type="ECO:0000259" key="3">
    <source>
        <dbReference type="Pfam" id="PF01695"/>
    </source>
</evidence>
<evidence type="ECO:0000313" key="5">
    <source>
        <dbReference type="Proteomes" id="UP000266302"/>
    </source>
</evidence>
<keyword evidence="2" id="KW-0067">ATP-binding</keyword>
<dbReference type="InterPro" id="IPR027417">
    <property type="entry name" value="P-loop_NTPase"/>
</dbReference>
<dbReference type="OrthoDB" id="8150723at2"/>
<dbReference type="PIRSF" id="PIRSF003073">
    <property type="entry name" value="DNAC_TnpB_IstB"/>
    <property type="match status" value="1"/>
</dbReference>
<dbReference type="RefSeq" id="WP_119110063.1">
    <property type="nucleotide sequence ID" value="NZ_QXJC01000007.1"/>
</dbReference>
<evidence type="ECO:0000256" key="1">
    <source>
        <dbReference type="ARBA" id="ARBA00022741"/>
    </source>
</evidence>
<sequence length="250" mass="27886">MSGIHQTITRLRELRMGAMADALSTQLDTPSLQQFSFEDRLGMLVEREWSERENKKLKRLIKGAALPEPANLEDLDSRASRQLDRSLVSSLSTCEWINRRQNLIILGATGVGKTWLACAFGTQACRLKLSVVFYRASDLYADIGSAMLDGSLPKLKAALIKPQLLILDDFGIGNLNAQAAHVLLDVVDRRMRSGSILITSQYPTDQWHGLFPDPTIADAILDRVVHQAHRLQLKGESMRKLHAAKRMLAT</sequence>
<name>A0A398C2X1_9BURK</name>
<dbReference type="InterPro" id="IPR047661">
    <property type="entry name" value="IstB"/>
</dbReference>
<dbReference type="GO" id="GO:0005524">
    <property type="term" value="F:ATP binding"/>
    <property type="evidence" value="ECO:0007669"/>
    <property type="project" value="UniProtKB-KW"/>
</dbReference>
<accession>A0A398C2X1</accession>
<evidence type="ECO:0000313" key="4">
    <source>
        <dbReference type="EMBL" id="RID97395.1"/>
    </source>
</evidence>
<dbReference type="InterPro" id="IPR028350">
    <property type="entry name" value="DNAC/IstB-like"/>
</dbReference>
<dbReference type="Pfam" id="PF01695">
    <property type="entry name" value="IstB_IS21"/>
    <property type="match status" value="1"/>
</dbReference>
<dbReference type="AlphaFoldDB" id="A0A398C2X1"/>
<gene>
    <name evidence="4" type="ORF">D3F03_14075</name>
</gene>
<reference evidence="4 5" key="1">
    <citation type="submission" date="2018-09" db="EMBL/GenBank/DDBJ databases">
        <title>Draft genome of Simplicispira sp. NY-02.</title>
        <authorList>
            <person name="Im W.T."/>
        </authorList>
    </citation>
    <scope>NUCLEOTIDE SEQUENCE [LARGE SCALE GENOMIC DNA]</scope>
    <source>
        <strain evidence="4 5">NY-02</strain>
    </source>
</reference>
<keyword evidence="1" id="KW-0547">Nucleotide-binding</keyword>
<feature type="domain" description="IstB-like ATP-binding" evidence="3">
    <location>
        <begin position="9"/>
        <end position="243"/>
    </location>
</feature>
<dbReference type="SUPFAM" id="SSF52540">
    <property type="entry name" value="P-loop containing nucleoside triphosphate hydrolases"/>
    <property type="match status" value="1"/>
</dbReference>
<dbReference type="InterPro" id="IPR002611">
    <property type="entry name" value="IstB_ATP-bd"/>
</dbReference>
<dbReference type="PANTHER" id="PTHR30050">
    <property type="entry name" value="CHROMOSOMAL REPLICATION INITIATOR PROTEIN DNAA"/>
    <property type="match status" value="1"/>
</dbReference>
<dbReference type="Proteomes" id="UP000266302">
    <property type="component" value="Unassembled WGS sequence"/>
</dbReference>
<organism evidence="4 5">
    <name type="scientific">Simplicispira hankyongi</name>
    <dbReference type="NCBI Taxonomy" id="2315688"/>
    <lineage>
        <taxon>Bacteria</taxon>
        <taxon>Pseudomonadati</taxon>
        <taxon>Pseudomonadota</taxon>
        <taxon>Betaproteobacteria</taxon>
        <taxon>Burkholderiales</taxon>
        <taxon>Comamonadaceae</taxon>
        <taxon>Simplicispira</taxon>
    </lineage>
</organism>
<comment type="caution">
    <text evidence="4">The sequence shown here is derived from an EMBL/GenBank/DDBJ whole genome shotgun (WGS) entry which is preliminary data.</text>
</comment>
<dbReference type="CDD" id="cd00009">
    <property type="entry name" value="AAA"/>
    <property type="match status" value="1"/>
</dbReference>
<dbReference type="GO" id="GO:0006260">
    <property type="term" value="P:DNA replication"/>
    <property type="evidence" value="ECO:0007669"/>
    <property type="project" value="TreeGrafter"/>
</dbReference>
<proteinExistence type="predicted"/>
<dbReference type="PANTHER" id="PTHR30050:SF4">
    <property type="entry name" value="ATP-BINDING PROTEIN RV3427C IN INSERTION SEQUENCE-RELATED"/>
    <property type="match status" value="1"/>
</dbReference>
<keyword evidence="5" id="KW-1185">Reference proteome</keyword>
<dbReference type="EMBL" id="QXJC01000007">
    <property type="protein sequence ID" value="RID97395.1"/>
    <property type="molecule type" value="Genomic_DNA"/>
</dbReference>